<sequence>MCVLLNVSDQLPRRASSRSDRTLDGEGEGFVAAKGPVSLAAGSVLLVLAPSWVMLVPEEVVLQEWVVQECLEGRVQEARFTPGLAVRAGPGRGERDRGYQGVGKGIRLHPYNYASWKDVLEFSAKHAIVTEAYGSLAAITTFPRGPVDSVLARIETRIGGTPAQVGAREGFCRRRHHWETYPI</sequence>
<dbReference type="AlphaFoldDB" id="A0AAD4LU28"/>
<evidence type="ECO:0000313" key="2">
    <source>
        <dbReference type="Proteomes" id="UP001203297"/>
    </source>
</evidence>
<keyword evidence="2" id="KW-1185">Reference proteome</keyword>
<reference evidence="1" key="1">
    <citation type="journal article" date="2022" name="New Phytol.">
        <title>Evolutionary transition to the ectomycorrhizal habit in the genomes of a hyperdiverse lineage of mushroom-forming fungi.</title>
        <authorList>
            <person name="Looney B."/>
            <person name="Miyauchi S."/>
            <person name="Morin E."/>
            <person name="Drula E."/>
            <person name="Courty P.E."/>
            <person name="Kohler A."/>
            <person name="Kuo A."/>
            <person name="LaButti K."/>
            <person name="Pangilinan J."/>
            <person name="Lipzen A."/>
            <person name="Riley R."/>
            <person name="Andreopoulos W."/>
            <person name="He G."/>
            <person name="Johnson J."/>
            <person name="Nolan M."/>
            <person name="Tritt A."/>
            <person name="Barry K.W."/>
            <person name="Grigoriev I.V."/>
            <person name="Nagy L.G."/>
            <person name="Hibbett D."/>
            <person name="Henrissat B."/>
            <person name="Matheny P.B."/>
            <person name="Labbe J."/>
            <person name="Martin F.M."/>
        </authorList>
    </citation>
    <scope>NUCLEOTIDE SEQUENCE</scope>
    <source>
        <strain evidence="1">BPL690</strain>
    </source>
</reference>
<organism evidence="1 2">
    <name type="scientific">Multifurca ochricompacta</name>
    <dbReference type="NCBI Taxonomy" id="376703"/>
    <lineage>
        <taxon>Eukaryota</taxon>
        <taxon>Fungi</taxon>
        <taxon>Dikarya</taxon>
        <taxon>Basidiomycota</taxon>
        <taxon>Agaricomycotina</taxon>
        <taxon>Agaricomycetes</taxon>
        <taxon>Russulales</taxon>
        <taxon>Russulaceae</taxon>
        <taxon>Multifurca</taxon>
    </lineage>
</organism>
<gene>
    <name evidence="1" type="ORF">B0F90DRAFT_1920984</name>
</gene>
<feature type="non-terminal residue" evidence="1">
    <location>
        <position position="183"/>
    </location>
</feature>
<dbReference type="Proteomes" id="UP001203297">
    <property type="component" value="Unassembled WGS sequence"/>
</dbReference>
<accession>A0AAD4LU28</accession>
<evidence type="ECO:0000313" key="1">
    <source>
        <dbReference type="EMBL" id="KAI0290636.1"/>
    </source>
</evidence>
<comment type="caution">
    <text evidence="1">The sequence shown here is derived from an EMBL/GenBank/DDBJ whole genome shotgun (WGS) entry which is preliminary data.</text>
</comment>
<name>A0AAD4LU28_9AGAM</name>
<proteinExistence type="predicted"/>
<dbReference type="InterPro" id="IPR036812">
    <property type="entry name" value="NAD(P)_OxRdtase_dom_sf"/>
</dbReference>
<dbReference type="Gene3D" id="3.20.20.100">
    <property type="entry name" value="NADP-dependent oxidoreductase domain"/>
    <property type="match status" value="1"/>
</dbReference>
<dbReference type="EMBL" id="WTXG01000213">
    <property type="protein sequence ID" value="KAI0290636.1"/>
    <property type="molecule type" value="Genomic_DNA"/>
</dbReference>
<protein>
    <submittedName>
        <fullName evidence="1">Uncharacterized protein</fullName>
    </submittedName>
</protein>